<sequence>MIDAAWLRERLADELDLDPTEAEELTEDTDLIGLGLDSLRVLAISDALARAGVRVHFSELVMDPTFGGWLAVIAAADPAAIPELARSDDPGDGEFPLATMQHAYWLGRGQEQRLGGVAAHLYVEFDGSHEDPEAFTDVLRTATSALLRRHPMLRTAVLDTGFQRVLPVPEDCPLVVHDLRYSSAEEIERRLDELRSDYSHQLLDLSSGQVWLPVLTLLPGGRHRFHLDVDMVAADAMSYRQLTEDLACLMQGTLTTGDASLPPLTMTYRDYLLAQQRILESPGPAQSRRREQDRQWWQSRLDLLPEPPGLPFIPEELRTEPHRSIRLAATLSATEYQALQERAHRRSLTPAMVVATAFTQVLGRWSDTGRMLLNMPLFAREPVHPEVDLVVGDFTNSMMVSASTSREDFTRAVRDLSREVHTAAAHSSYTGLEVLRDLGRRRGHPVTANVVYTSGLDLGDLFSPRVREIFGTPIHIISQGPQVDLDAQVVEFDKGMLLNWDLRRDALPPGVAEDMFAAFMETLRRLATSDEAWDQPCLIDLPASQRQVRDEVNNTALELPERTLHEAVIEQAQRTPGAPALRWRDEQGLARELTHEQMLCQAGALARALRGQGVIPGDTVALQLPRGPQQIIAILGVLLAGAAYLPLGMNQPERRRDQVMVDGQAVTLVTSREVEAALTAGIPTLEVVVAEAAPVMPEAVAYVLFTSGSTGRPKGVEVSHAAASNTLDSLISRFDLMGRSPVTLALSAYDFDLSVLDLFLPLALGGHVVLVDEHQAMDAVVWAELVSEFKVTLLGCAPALVGMLLEAARPDQLASLQLVLTGGDRIPPTLAHAFRAAVPGLVFVGLGGATEAAIHSTAYIVDDSLPRETTAVPYGKPLDNVTMRVVGEDGSDAPDHVTGELWIGGRSLAEGYRGDPERTRDSFVLVAGKRWYRTGDLARYRPDGVVEILGRRDNQVKIRGFRVEPGEVEAALESLAEVSAAIVVVSQGTRLAAIAQPAPQITRPLSTSLLREQLAALLPPHMLPSDIIEVATLPVTSNGKKDRRAAGQLAARGHREAPVGPDGEDGPRGTVELALSYLLGQVLNSEVHSATRDFFDLGGDSVLATSYTARVREFLGVGTMKVADVLEHRSIRELADRLRHIHPRVHELENTAALLVEVATGDVS</sequence>
<dbReference type="Pfam" id="PF00550">
    <property type="entry name" value="PP-binding"/>
    <property type="match status" value="2"/>
</dbReference>
<dbReference type="InterPro" id="IPR020806">
    <property type="entry name" value="PKS_PP-bd"/>
</dbReference>
<keyword evidence="6" id="KW-0597">Phosphoprotein</keyword>
<evidence type="ECO:0000256" key="8">
    <source>
        <dbReference type="ARBA" id="ARBA00033440"/>
    </source>
</evidence>
<keyword evidence="5" id="KW-0596">Phosphopantetheine</keyword>
<feature type="region of interest" description="Disordered" evidence="9">
    <location>
        <begin position="1039"/>
        <end position="1067"/>
    </location>
</feature>
<dbReference type="GO" id="GO:0031177">
    <property type="term" value="F:phosphopantetheine binding"/>
    <property type="evidence" value="ECO:0007669"/>
    <property type="project" value="InterPro"/>
</dbReference>
<evidence type="ECO:0000256" key="4">
    <source>
        <dbReference type="ARBA" id="ARBA00016743"/>
    </source>
</evidence>
<dbReference type="InterPro" id="IPR042099">
    <property type="entry name" value="ANL_N_sf"/>
</dbReference>
<comment type="caution">
    <text evidence="11">The sequence shown here is derived from an EMBL/GenBank/DDBJ whole genome shotgun (WGS) entry which is preliminary data.</text>
</comment>
<name>A0A3P1WT10_9ACTN</name>
<dbReference type="InterPro" id="IPR010071">
    <property type="entry name" value="AA_adenyl_dom"/>
</dbReference>
<proteinExistence type="inferred from homology"/>
<dbReference type="PANTHER" id="PTHR45527:SF10">
    <property type="entry name" value="PYOCHELIN SYNTHASE PCHF"/>
    <property type="match status" value="1"/>
</dbReference>
<dbReference type="GO" id="GO:0005737">
    <property type="term" value="C:cytoplasm"/>
    <property type="evidence" value="ECO:0007669"/>
    <property type="project" value="TreeGrafter"/>
</dbReference>
<dbReference type="InterPro" id="IPR036736">
    <property type="entry name" value="ACP-like_sf"/>
</dbReference>
<comment type="pathway">
    <text evidence="2">Siderophore biosynthesis; mycobactin biosynthesis.</text>
</comment>
<dbReference type="PROSITE" id="PS00012">
    <property type="entry name" value="PHOSPHOPANTETHEINE"/>
    <property type="match status" value="1"/>
</dbReference>
<dbReference type="PROSITE" id="PS50075">
    <property type="entry name" value="CARRIER"/>
    <property type="match status" value="2"/>
</dbReference>
<dbReference type="SUPFAM" id="SSF56801">
    <property type="entry name" value="Acetyl-CoA synthetase-like"/>
    <property type="match status" value="1"/>
</dbReference>
<dbReference type="Gene3D" id="1.10.1200.10">
    <property type="entry name" value="ACP-like"/>
    <property type="match status" value="2"/>
</dbReference>
<dbReference type="Gene3D" id="3.30.300.30">
    <property type="match status" value="1"/>
</dbReference>
<dbReference type="PROSITE" id="PS00455">
    <property type="entry name" value="AMP_BINDING"/>
    <property type="match status" value="1"/>
</dbReference>
<evidence type="ECO:0000256" key="5">
    <source>
        <dbReference type="ARBA" id="ARBA00022450"/>
    </source>
</evidence>
<dbReference type="InterPro" id="IPR000873">
    <property type="entry name" value="AMP-dep_synth/lig_dom"/>
</dbReference>
<dbReference type="Pfam" id="PF00501">
    <property type="entry name" value="AMP-binding"/>
    <property type="match status" value="1"/>
</dbReference>
<dbReference type="InterPro" id="IPR009081">
    <property type="entry name" value="PP-bd_ACP"/>
</dbReference>
<dbReference type="Gene3D" id="3.40.50.12780">
    <property type="entry name" value="N-terminal domain of ligase-like"/>
    <property type="match status" value="1"/>
</dbReference>
<evidence type="ECO:0000256" key="9">
    <source>
        <dbReference type="SAM" id="MobiDB-lite"/>
    </source>
</evidence>
<evidence type="ECO:0000256" key="2">
    <source>
        <dbReference type="ARBA" id="ARBA00005102"/>
    </source>
</evidence>
<dbReference type="Gene3D" id="3.30.559.10">
    <property type="entry name" value="Chloramphenicol acetyltransferase-like domain"/>
    <property type="match status" value="1"/>
</dbReference>
<reference evidence="11 12" key="1">
    <citation type="submission" date="2018-11" db="EMBL/GenBank/DDBJ databases">
        <title>Genomes From Bacteria Associated with the Canine Oral Cavity: a Test Case for Automated Genome-Based Taxonomic Assignment.</title>
        <authorList>
            <person name="Coil D.A."/>
            <person name="Jospin G."/>
            <person name="Darling A.E."/>
            <person name="Wallis C."/>
            <person name="Davis I.J."/>
            <person name="Harris S."/>
            <person name="Eisen J.A."/>
            <person name="Holcombe L.J."/>
            <person name="O'Flynn C."/>
        </authorList>
    </citation>
    <scope>NUCLEOTIDE SEQUENCE [LARGE SCALE GENOMIC DNA]</scope>
    <source>
        <strain evidence="11 12">OH2822_COT-296</strain>
    </source>
</reference>
<feature type="domain" description="Carrier" evidence="10">
    <location>
        <begin position="1066"/>
        <end position="1142"/>
    </location>
</feature>
<dbReference type="EMBL" id="RQYT01000012">
    <property type="protein sequence ID" value="RRD49749.1"/>
    <property type="molecule type" value="Genomic_DNA"/>
</dbReference>
<accession>A0A3P1WT10</accession>
<dbReference type="Pfam" id="PF00668">
    <property type="entry name" value="Condensation"/>
    <property type="match status" value="1"/>
</dbReference>
<dbReference type="SUPFAM" id="SSF47336">
    <property type="entry name" value="ACP-like"/>
    <property type="match status" value="2"/>
</dbReference>
<evidence type="ECO:0000256" key="3">
    <source>
        <dbReference type="ARBA" id="ARBA00007380"/>
    </source>
</evidence>
<dbReference type="GO" id="GO:0016874">
    <property type="term" value="F:ligase activity"/>
    <property type="evidence" value="ECO:0007669"/>
    <property type="project" value="UniProtKB-KW"/>
</dbReference>
<dbReference type="InterPro" id="IPR045851">
    <property type="entry name" value="AMP-bd_C_sf"/>
</dbReference>
<dbReference type="InterPro" id="IPR001242">
    <property type="entry name" value="Condensation_dom"/>
</dbReference>
<evidence type="ECO:0000256" key="6">
    <source>
        <dbReference type="ARBA" id="ARBA00022553"/>
    </source>
</evidence>
<dbReference type="SUPFAM" id="SSF52777">
    <property type="entry name" value="CoA-dependent acyltransferases"/>
    <property type="match status" value="2"/>
</dbReference>
<evidence type="ECO:0000256" key="1">
    <source>
        <dbReference type="ARBA" id="ARBA00001957"/>
    </source>
</evidence>
<protein>
    <recommendedName>
        <fullName evidence="4">Phenyloxazoline synthase MbtB</fullName>
    </recommendedName>
    <alternativeName>
        <fullName evidence="8">Mycobactin synthetase protein B</fullName>
    </alternativeName>
</protein>
<dbReference type="Gene3D" id="3.30.559.30">
    <property type="entry name" value="Nonribosomal peptide synthetase, condensation domain"/>
    <property type="match status" value="1"/>
</dbReference>
<dbReference type="InterPro" id="IPR020845">
    <property type="entry name" value="AMP-binding_CS"/>
</dbReference>
<dbReference type="Proteomes" id="UP000280935">
    <property type="component" value="Unassembled WGS sequence"/>
</dbReference>
<feature type="domain" description="Carrier" evidence="10">
    <location>
        <begin position="1"/>
        <end position="77"/>
    </location>
</feature>
<dbReference type="FunFam" id="3.30.559.10:FF:000023">
    <property type="entry name" value="Non-ribosomal peptide synthetase"/>
    <property type="match status" value="1"/>
</dbReference>
<dbReference type="CDD" id="cd19535">
    <property type="entry name" value="Cyc_NRPS"/>
    <property type="match status" value="1"/>
</dbReference>
<comment type="cofactor">
    <cofactor evidence="1">
        <name>pantetheine 4'-phosphate</name>
        <dbReference type="ChEBI" id="CHEBI:47942"/>
    </cofactor>
</comment>
<organism evidence="11 12">
    <name type="scientific">Arachnia propionica</name>
    <dbReference type="NCBI Taxonomy" id="1750"/>
    <lineage>
        <taxon>Bacteria</taxon>
        <taxon>Bacillati</taxon>
        <taxon>Actinomycetota</taxon>
        <taxon>Actinomycetes</taxon>
        <taxon>Propionibacteriales</taxon>
        <taxon>Propionibacteriaceae</taxon>
        <taxon>Arachnia</taxon>
    </lineage>
</organism>
<evidence type="ECO:0000256" key="7">
    <source>
        <dbReference type="ARBA" id="ARBA00022598"/>
    </source>
</evidence>
<dbReference type="InterPro" id="IPR023213">
    <property type="entry name" value="CAT-like_dom_sf"/>
</dbReference>
<dbReference type="AlphaFoldDB" id="A0A3P1WT10"/>
<evidence type="ECO:0000259" key="10">
    <source>
        <dbReference type="PROSITE" id="PS50075"/>
    </source>
</evidence>
<dbReference type="GO" id="GO:0000036">
    <property type="term" value="F:acyl carrier activity"/>
    <property type="evidence" value="ECO:0007669"/>
    <property type="project" value="TreeGrafter"/>
</dbReference>
<dbReference type="GO" id="GO:0043041">
    <property type="term" value="P:amino acid activation for nonribosomal peptide biosynthetic process"/>
    <property type="evidence" value="ECO:0007669"/>
    <property type="project" value="TreeGrafter"/>
</dbReference>
<dbReference type="PANTHER" id="PTHR45527">
    <property type="entry name" value="NONRIBOSOMAL PEPTIDE SYNTHETASE"/>
    <property type="match status" value="1"/>
</dbReference>
<dbReference type="FunFam" id="3.30.559.30:FF:000006">
    <property type="entry name" value="Yersiniabactin polyketide/non-ribosomal peptide synthetase"/>
    <property type="match status" value="1"/>
</dbReference>
<dbReference type="InterPro" id="IPR006162">
    <property type="entry name" value="Ppantetheine_attach_site"/>
</dbReference>
<dbReference type="SMART" id="SM00823">
    <property type="entry name" value="PKS_PP"/>
    <property type="match status" value="1"/>
</dbReference>
<comment type="similarity">
    <text evidence="3">Belongs to the ATP-dependent AMP-binding enzyme family. MbtB subfamily.</text>
</comment>
<gene>
    <name evidence="11" type="ORF">EII35_07000</name>
</gene>
<dbReference type="GO" id="GO:0044550">
    <property type="term" value="P:secondary metabolite biosynthetic process"/>
    <property type="evidence" value="ECO:0007669"/>
    <property type="project" value="TreeGrafter"/>
</dbReference>
<dbReference type="InterPro" id="IPR057737">
    <property type="entry name" value="Condensation_MtbB-like"/>
</dbReference>
<dbReference type="RefSeq" id="WP_125227751.1">
    <property type="nucleotide sequence ID" value="NZ_RQYT01000012.1"/>
</dbReference>
<dbReference type="OrthoDB" id="2472181at2"/>
<evidence type="ECO:0000313" key="11">
    <source>
        <dbReference type="EMBL" id="RRD49749.1"/>
    </source>
</evidence>
<keyword evidence="7" id="KW-0436">Ligase</keyword>
<evidence type="ECO:0000313" key="12">
    <source>
        <dbReference type="Proteomes" id="UP000280935"/>
    </source>
</evidence>
<dbReference type="NCBIfam" id="TIGR01733">
    <property type="entry name" value="AA-adenyl-dom"/>
    <property type="match status" value="1"/>
</dbReference>